<dbReference type="AlphaFoldDB" id="A0A556MNR9"/>
<name>A0A556MNR9_9FLAO</name>
<dbReference type="EMBL" id="VLPL01000007">
    <property type="protein sequence ID" value="TSJ41546.1"/>
    <property type="molecule type" value="Genomic_DNA"/>
</dbReference>
<dbReference type="Proteomes" id="UP000316008">
    <property type="component" value="Unassembled WGS sequence"/>
</dbReference>
<dbReference type="OrthoDB" id="7432683at2"/>
<accession>A0A556MNR9</accession>
<organism evidence="1 2">
    <name type="scientific">Fluviicola chungangensis</name>
    <dbReference type="NCBI Taxonomy" id="2597671"/>
    <lineage>
        <taxon>Bacteria</taxon>
        <taxon>Pseudomonadati</taxon>
        <taxon>Bacteroidota</taxon>
        <taxon>Flavobacteriia</taxon>
        <taxon>Flavobacteriales</taxon>
        <taxon>Crocinitomicaceae</taxon>
        <taxon>Fluviicola</taxon>
    </lineage>
</organism>
<sequence length="233" mass="25794">MKPKKVNYQIEEPCHADWDQMKPEAQGRFCSSCSKTVVDFSAMSDFSIVNYLENNKHQSVCGRFAEDQLDKTYLLPKQNHSPFQFDLKAVALGLALSTFSAIPSQAQTSTLVEQHDSIQEPRVMIQGAVAMSYDHSNEKFVSGKIKLDGGHSGIIKITLVDGSSVELLSVTASKNNTFKIPLDWSKNPASIRISAPGYGSETIYFSNHQALGNLTVTLHERPMIKGKVVRQTN</sequence>
<comment type="caution">
    <text evidence="1">The sequence shown here is derived from an EMBL/GenBank/DDBJ whole genome shotgun (WGS) entry which is preliminary data.</text>
</comment>
<evidence type="ECO:0000313" key="1">
    <source>
        <dbReference type="EMBL" id="TSJ41546.1"/>
    </source>
</evidence>
<gene>
    <name evidence="1" type="ORF">FO442_13865</name>
</gene>
<keyword evidence="2" id="KW-1185">Reference proteome</keyword>
<proteinExistence type="predicted"/>
<evidence type="ECO:0008006" key="3">
    <source>
        <dbReference type="Google" id="ProtNLM"/>
    </source>
</evidence>
<dbReference type="RefSeq" id="WP_144333807.1">
    <property type="nucleotide sequence ID" value="NZ_VLPL01000007.1"/>
</dbReference>
<evidence type="ECO:0000313" key="2">
    <source>
        <dbReference type="Proteomes" id="UP000316008"/>
    </source>
</evidence>
<protein>
    <recommendedName>
        <fullName evidence="3">Carboxypeptidase regulatory-like domain-containing protein</fullName>
    </recommendedName>
</protein>
<reference evidence="1 2" key="1">
    <citation type="submission" date="2019-07" db="EMBL/GenBank/DDBJ databases">
        <authorList>
            <person name="Huq M.A."/>
        </authorList>
    </citation>
    <scope>NUCLEOTIDE SEQUENCE [LARGE SCALE GENOMIC DNA]</scope>
    <source>
        <strain evidence="1 2">MAH-3</strain>
    </source>
</reference>